<dbReference type="InterPro" id="IPR006450">
    <property type="entry name" value="Phage_HK97_gp6-like"/>
</dbReference>
<dbReference type="PATRIC" id="fig|1292034.3.peg.4072"/>
<sequence length="102" mass="10656" precursor="true">PSRDGGGAFFENIMPQSLTLADARAFLRVPDAAEDAVLTLLIDAAEARVAIAAGVALGAASPAPLRLAVLILVAHAYEHRDAGEPSLALVEPWLAAYRKARL</sequence>
<evidence type="ECO:0008006" key="3">
    <source>
        <dbReference type="Google" id="ProtNLM"/>
    </source>
</evidence>
<comment type="caution">
    <text evidence="1">The sequence shown here is derived from an EMBL/GenBank/DDBJ whole genome shotgun (WGS) entry which is preliminary data.</text>
</comment>
<accession>R0E5G2</accession>
<feature type="non-terminal residue" evidence="1">
    <location>
        <position position="1"/>
    </location>
</feature>
<evidence type="ECO:0000313" key="1">
    <source>
        <dbReference type="EMBL" id="ENZ77374.1"/>
    </source>
</evidence>
<organism evidence="1 2">
    <name type="scientific">Caulobacter vibrioides OR37</name>
    <dbReference type="NCBI Taxonomy" id="1292034"/>
    <lineage>
        <taxon>Bacteria</taxon>
        <taxon>Pseudomonadati</taxon>
        <taxon>Pseudomonadota</taxon>
        <taxon>Alphaproteobacteria</taxon>
        <taxon>Caulobacterales</taxon>
        <taxon>Caulobacteraceae</taxon>
        <taxon>Caulobacter</taxon>
    </lineage>
</organism>
<protein>
    <recommendedName>
        <fullName evidence="3">Phage gp6-like head-tail connector protein</fullName>
    </recommendedName>
</protein>
<dbReference type="eggNOG" id="ENOG5033BZ7">
    <property type="taxonomic scope" value="Bacteria"/>
</dbReference>
<dbReference type="Gene3D" id="1.10.3230.30">
    <property type="entry name" value="Phage gp6-like head-tail connector protein"/>
    <property type="match status" value="1"/>
</dbReference>
<name>R0E5G2_CAUVI</name>
<dbReference type="InterPro" id="IPR021146">
    <property type="entry name" value="Phage_gp6-like_head-tail"/>
</dbReference>
<dbReference type="Pfam" id="PF05135">
    <property type="entry name" value="Phage_connect_1"/>
    <property type="match status" value="1"/>
</dbReference>
<keyword evidence="2" id="KW-1185">Reference proteome</keyword>
<dbReference type="AlphaFoldDB" id="R0E5G2"/>
<dbReference type="EMBL" id="APMP01000053">
    <property type="protein sequence ID" value="ENZ77374.1"/>
    <property type="molecule type" value="Genomic_DNA"/>
</dbReference>
<proteinExistence type="predicted"/>
<dbReference type="Proteomes" id="UP000013063">
    <property type="component" value="Unassembled WGS sequence"/>
</dbReference>
<dbReference type="STRING" id="1292034.OR37_04118"/>
<dbReference type="NCBIfam" id="TIGR01560">
    <property type="entry name" value="put_DNA_pack"/>
    <property type="match status" value="1"/>
</dbReference>
<reference evidence="1 2" key="1">
    <citation type="journal article" date="2013" name="Genome Announc.">
        <title>Draft Genome Sequence for Caulobacter sp. Strain OR37, a Bacterium Tolerant to Heavy Metals.</title>
        <authorList>
            <person name="Utturkar S.M."/>
            <person name="Bollmann A."/>
            <person name="Brzoska R.M."/>
            <person name="Klingeman D.M."/>
            <person name="Epstein S.E."/>
            <person name="Palumbo A.V."/>
            <person name="Brown S.D."/>
        </authorList>
    </citation>
    <scope>NUCLEOTIDE SEQUENCE [LARGE SCALE GENOMIC DNA]</scope>
    <source>
        <strain evidence="1 2">OR37</strain>
    </source>
</reference>
<evidence type="ECO:0000313" key="2">
    <source>
        <dbReference type="Proteomes" id="UP000013063"/>
    </source>
</evidence>
<gene>
    <name evidence="1" type="ORF">OR37_04118</name>
</gene>
<dbReference type="CDD" id="cd08054">
    <property type="entry name" value="gp6"/>
    <property type="match status" value="1"/>
</dbReference>